<name>A0A8X6J3Q6_TRICU</name>
<sequence>MAYGHIRISYTDIDFCCALPLMGRPLKKRLRTGYGKTVMLKLRKCLKHWKGDRSESEALAAPRTAARCYVSYRFDEGHCSPLKFLSWSFLLRSNEVGLTEKEGHLEGAGICQENLLFTQGIQGR</sequence>
<gene>
    <name evidence="1" type="ORF">TNCT_60551</name>
</gene>
<evidence type="ECO:0000313" key="2">
    <source>
        <dbReference type="Proteomes" id="UP000887116"/>
    </source>
</evidence>
<accession>A0A8X6J3Q6</accession>
<proteinExistence type="predicted"/>
<dbReference type="OrthoDB" id="10269393at2759"/>
<dbReference type="AlphaFoldDB" id="A0A8X6J3Q6"/>
<dbReference type="EMBL" id="BMAO01026330">
    <property type="protein sequence ID" value="GFR08648.1"/>
    <property type="molecule type" value="Genomic_DNA"/>
</dbReference>
<reference evidence="1" key="1">
    <citation type="submission" date="2020-07" db="EMBL/GenBank/DDBJ databases">
        <title>Multicomponent nature underlies the extraordinary mechanical properties of spider dragline silk.</title>
        <authorList>
            <person name="Kono N."/>
            <person name="Nakamura H."/>
            <person name="Mori M."/>
            <person name="Yoshida Y."/>
            <person name="Ohtoshi R."/>
            <person name="Malay A.D."/>
            <person name="Moran D.A.P."/>
            <person name="Tomita M."/>
            <person name="Numata K."/>
            <person name="Arakawa K."/>
        </authorList>
    </citation>
    <scope>NUCLEOTIDE SEQUENCE</scope>
</reference>
<comment type="caution">
    <text evidence="1">The sequence shown here is derived from an EMBL/GenBank/DDBJ whole genome shotgun (WGS) entry which is preliminary data.</text>
</comment>
<dbReference type="Proteomes" id="UP000887116">
    <property type="component" value="Unassembled WGS sequence"/>
</dbReference>
<protein>
    <submittedName>
        <fullName evidence="1">Uncharacterized protein</fullName>
    </submittedName>
</protein>
<organism evidence="1 2">
    <name type="scientific">Trichonephila clavata</name>
    <name type="common">Joro spider</name>
    <name type="synonym">Nephila clavata</name>
    <dbReference type="NCBI Taxonomy" id="2740835"/>
    <lineage>
        <taxon>Eukaryota</taxon>
        <taxon>Metazoa</taxon>
        <taxon>Ecdysozoa</taxon>
        <taxon>Arthropoda</taxon>
        <taxon>Chelicerata</taxon>
        <taxon>Arachnida</taxon>
        <taxon>Araneae</taxon>
        <taxon>Araneomorphae</taxon>
        <taxon>Entelegynae</taxon>
        <taxon>Araneoidea</taxon>
        <taxon>Nephilidae</taxon>
        <taxon>Trichonephila</taxon>
    </lineage>
</organism>
<evidence type="ECO:0000313" key="1">
    <source>
        <dbReference type="EMBL" id="GFR08648.1"/>
    </source>
</evidence>
<keyword evidence="2" id="KW-1185">Reference proteome</keyword>